<evidence type="ECO:0000259" key="4">
    <source>
        <dbReference type="PROSITE" id="PS51007"/>
    </source>
</evidence>
<accession>G2PI64</accession>
<dbReference type="Proteomes" id="UP000008908">
    <property type="component" value="Chromosome"/>
</dbReference>
<evidence type="ECO:0000256" key="2">
    <source>
        <dbReference type="ARBA" id="ARBA00023004"/>
    </source>
</evidence>
<reference evidence="5 6" key="2">
    <citation type="journal article" date="2012" name="Stand. Genomic Sci.">
        <title>Complete genome sequence of the facultatively anaerobic, appendaged bacterium Muricauda ruestringensis type strain (B1(T)).</title>
        <authorList>
            <person name="Huntemann M."/>
            <person name="Teshima H."/>
            <person name="Lapidus A."/>
            <person name="Nolan M."/>
            <person name="Lucas S."/>
            <person name="Hammon N."/>
            <person name="Deshpande S."/>
            <person name="Cheng J.F."/>
            <person name="Tapia R."/>
            <person name="Goodwin L.A."/>
            <person name="Pitluck S."/>
            <person name="Liolios K."/>
            <person name="Pagani I."/>
            <person name="Ivanova N."/>
            <person name="Mavromatis K."/>
            <person name="Mikhailova N."/>
            <person name="Pati A."/>
            <person name="Chen A."/>
            <person name="Palaniappan K."/>
            <person name="Land M."/>
            <person name="Hauser L."/>
            <person name="Pan C."/>
            <person name="Brambilla E.M."/>
            <person name="Rohde M."/>
            <person name="Spring S."/>
            <person name="Goker M."/>
            <person name="Detter J.C."/>
            <person name="Bristow J."/>
            <person name="Eisen J.A."/>
            <person name="Markowitz V."/>
            <person name="Hugenholtz P."/>
            <person name="Kyrpides N.C."/>
            <person name="Klenk H.P."/>
            <person name="Woyke T."/>
        </authorList>
    </citation>
    <scope>NUCLEOTIDE SEQUENCE [LARGE SCALE GENOMIC DNA]</scope>
    <source>
        <strain evidence="6">DSM 13258 / LMG 19739 / B1</strain>
    </source>
</reference>
<evidence type="ECO:0000256" key="1">
    <source>
        <dbReference type="ARBA" id="ARBA00022723"/>
    </source>
</evidence>
<dbReference type="EMBL" id="CP002999">
    <property type="protein sequence ID" value="AEM70638.1"/>
    <property type="molecule type" value="Genomic_DNA"/>
</dbReference>
<dbReference type="Pfam" id="PF11845">
    <property type="entry name" value="Tll0287-like"/>
    <property type="match status" value="1"/>
</dbReference>
<dbReference type="STRING" id="886377.Murru_1598"/>
<feature type="domain" description="Cytochrome c" evidence="4">
    <location>
        <begin position="128"/>
        <end position="199"/>
    </location>
</feature>
<reference evidence="6" key="1">
    <citation type="submission" date="2011-08" db="EMBL/GenBank/DDBJ databases">
        <title>The complete genome of Muricauda ruestringensis DSM 13258.</title>
        <authorList>
            <person name="Lucas S."/>
            <person name="Han J."/>
            <person name="Lapidus A."/>
            <person name="Bruce D."/>
            <person name="Goodwin L."/>
            <person name="Pitluck S."/>
            <person name="Peters L."/>
            <person name="Kyrpides N."/>
            <person name="Mavromatis K."/>
            <person name="Ivanova N."/>
            <person name="Ovchinnikova G."/>
            <person name="Teshima H."/>
            <person name="Detter J.C."/>
            <person name="Tapia R."/>
            <person name="Han C."/>
            <person name="Land M."/>
            <person name="Hauser L."/>
            <person name="Markowitz V."/>
            <person name="Cheng J.-F."/>
            <person name="Hugenholtz P."/>
            <person name="Woyke T."/>
            <person name="Wu D."/>
            <person name="Spring S."/>
            <person name="Schroeder M."/>
            <person name="Brambilla E."/>
            <person name="Klenk H.-P."/>
            <person name="Eisen J.A."/>
        </authorList>
    </citation>
    <scope>NUCLEOTIDE SEQUENCE [LARGE SCALE GENOMIC DNA]</scope>
    <source>
        <strain evidence="6">DSM 13258 / LMG 19739 / B1</strain>
    </source>
</reference>
<dbReference type="KEGG" id="mrs:Murru_1598"/>
<keyword evidence="2 3" id="KW-0408">Iron</keyword>
<dbReference type="PROSITE" id="PS51257">
    <property type="entry name" value="PROKAR_LIPOPROTEIN"/>
    <property type="match status" value="1"/>
</dbReference>
<dbReference type="PROSITE" id="PS51007">
    <property type="entry name" value="CYTC"/>
    <property type="match status" value="1"/>
</dbReference>
<dbReference type="OrthoDB" id="1494333at2"/>
<keyword evidence="3" id="KW-0349">Heme</keyword>
<dbReference type="GO" id="GO:0009055">
    <property type="term" value="F:electron transfer activity"/>
    <property type="evidence" value="ECO:0007669"/>
    <property type="project" value="InterPro"/>
</dbReference>
<dbReference type="HOGENOM" id="CLU_109783_0_0_10"/>
<keyword evidence="1 3" id="KW-0479">Metal-binding</keyword>
<dbReference type="eggNOG" id="COG2010">
    <property type="taxonomic scope" value="Bacteria"/>
</dbReference>
<sequence>MRFSPISILIFLLLLSCKQGPKISDKKVSPENPDYAEIGMSYAQGTQKVLGKTLMETIQNKGVEEAVVFCNEKAYPLTDSMATKFNARIKRVSDKPRNPNNKANATELTYIETFKKAVASGDSIAPILDKANGEVYFYYPIITTGLCLNCHGIPEKNIAPEVLTHLSKLYPEDKAVGYGPDEVRGIWSIVFDASKSSSD</sequence>
<keyword evidence="6" id="KW-1185">Reference proteome</keyword>
<dbReference type="InterPro" id="IPR009056">
    <property type="entry name" value="Cyt_c-like_dom"/>
</dbReference>
<organism evidence="5 6">
    <name type="scientific">Allomuricauda ruestringensis (strain DSM 13258 / CIP 107369 / LMG 19739 / B1)</name>
    <name type="common">Muricauda ruestringensis</name>
    <dbReference type="NCBI Taxonomy" id="886377"/>
    <lineage>
        <taxon>Bacteria</taxon>
        <taxon>Pseudomonadati</taxon>
        <taxon>Bacteroidota</taxon>
        <taxon>Flavobacteriia</taxon>
        <taxon>Flavobacteriales</taxon>
        <taxon>Flavobacteriaceae</taxon>
        <taxon>Flagellimonas</taxon>
    </lineage>
</organism>
<evidence type="ECO:0000313" key="6">
    <source>
        <dbReference type="Proteomes" id="UP000008908"/>
    </source>
</evidence>
<gene>
    <name evidence="5" type="ordered locus">Murru_1598</name>
</gene>
<protein>
    <recommendedName>
        <fullName evidence="4">Cytochrome c domain-containing protein</fullName>
    </recommendedName>
</protein>
<proteinExistence type="predicted"/>
<dbReference type="GO" id="GO:0020037">
    <property type="term" value="F:heme binding"/>
    <property type="evidence" value="ECO:0007669"/>
    <property type="project" value="InterPro"/>
</dbReference>
<dbReference type="InterPro" id="IPR021796">
    <property type="entry name" value="Tll0287-like_dom"/>
</dbReference>
<dbReference type="AlphaFoldDB" id="G2PI64"/>
<dbReference type="RefSeq" id="WP_014032919.1">
    <property type="nucleotide sequence ID" value="NC_015945.1"/>
</dbReference>
<dbReference type="GO" id="GO:0046872">
    <property type="term" value="F:metal ion binding"/>
    <property type="evidence" value="ECO:0007669"/>
    <property type="project" value="UniProtKB-KW"/>
</dbReference>
<evidence type="ECO:0000256" key="3">
    <source>
        <dbReference type="PROSITE-ProRule" id="PRU00433"/>
    </source>
</evidence>
<evidence type="ECO:0000313" key="5">
    <source>
        <dbReference type="EMBL" id="AEM70638.1"/>
    </source>
</evidence>
<name>G2PI64_ALLRU</name>